<sequence>MAVPSSPEPGQNCRISAEGNRAENMSVGGHQNRDKSEVGIILFYRGAFCRICPHQLFTTVYCSEQKPGSGGAESFEPYQSRQNGLFWGSVLSPPPTFAFECAQSRANFLASFHNHAPLLLLFMLKTQNSQFITLHRRQSAFCSLLRSLWCVLSLSGLRCG</sequence>
<reference evidence="1" key="1">
    <citation type="submission" date="2025-08" db="UniProtKB">
        <authorList>
            <consortium name="Ensembl"/>
        </authorList>
    </citation>
    <scope>IDENTIFICATION</scope>
</reference>
<proteinExistence type="predicted"/>
<reference evidence="1" key="2">
    <citation type="submission" date="2025-09" db="UniProtKB">
        <authorList>
            <consortium name="Ensembl"/>
        </authorList>
    </citation>
    <scope>IDENTIFICATION</scope>
</reference>
<name>A0AAY4BZD2_9TELE</name>
<dbReference type="Ensembl" id="ENSDCDT00010032475.1">
    <property type="protein sequence ID" value="ENSDCDP00010026280.1"/>
    <property type="gene ID" value="ENSDCDG00010016585.1"/>
</dbReference>
<accession>A0AAY4BZD2</accession>
<dbReference type="AlphaFoldDB" id="A0AAY4BZD2"/>
<protein>
    <submittedName>
        <fullName evidence="1">Uncharacterized protein</fullName>
    </submittedName>
</protein>
<evidence type="ECO:0000313" key="1">
    <source>
        <dbReference type="Ensembl" id="ENSDCDP00010026280.1"/>
    </source>
</evidence>
<organism evidence="1 2">
    <name type="scientific">Denticeps clupeoides</name>
    <name type="common">denticle herring</name>
    <dbReference type="NCBI Taxonomy" id="299321"/>
    <lineage>
        <taxon>Eukaryota</taxon>
        <taxon>Metazoa</taxon>
        <taxon>Chordata</taxon>
        <taxon>Craniata</taxon>
        <taxon>Vertebrata</taxon>
        <taxon>Euteleostomi</taxon>
        <taxon>Actinopterygii</taxon>
        <taxon>Neopterygii</taxon>
        <taxon>Teleostei</taxon>
        <taxon>Clupei</taxon>
        <taxon>Clupeiformes</taxon>
        <taxon>Denticipitoidei</taxon>
        <taxon>Denticipitidae</taxon>
        <taxon>Denticeps</taxon>
    </lineage>
</organism>
<dbReference type="Proteomes" id="UP000694580">
    <property type="component" value="Unplaced"/>
</dbReference>
<keyword evidence="2" id="KW-1185">Reference proteome</keyword>
<evidence type="ECO:0000313" key="2">
    <source>
        <dbReference type="Proteomes" id="UP000694580"/>
    </source>
</evidence>